<reference evidence="3 5" key="2">
    <citation type="journal article" date="2019" name="Nat. Microbiol.">
        <title>Wide diversity of methane and short-chain alkane metabolisms in uncultured archaea.</title>
        <authorList>
            <person name="Borrel G."/>
            <person name="Adam P.S."/>
            <person name="McKay L.J."/>
            <person name="Chen L.X."/>
            <person name="Sierra-Garcia I.N."/>
            <person name="Sieber C.M."/>
            <person name="Letourneur Q."/>
            <person name="Ghozlane A."/>
            <person name="Andersen G.L."/>
            <person name="Li W.J."/>
            <person name="Hallam S.J."/>
            <person name="Muyzer G."/>
            <person name="de Oliveira V.M."/>
            <person name="Inskeep W.P."/>
            <person name="Banfield J.F."/>
            <person name="Gribaldo S."/>
        </authorList>
    </citation>
    <scope>NUCLEOTIDE SEQUENCE [LARGE SCALE GENOMIC DNA]</scope>
    <source>
        <strain evidence="3">Verst-YHS</strain>
    </source>
</reference>
<accession>A0A520KG97</accession>
<evidence type="ECO:0000259" key="2">
    <source>
        <dbReference type="PROSITE" id="PS51165"/>
    </source>
</evidence>
<evidence type="ECO:0000313" key="3">
    <source>
        <dbReference type="EMBL" id="RZN56949.1"/>
    </source>
</evidence>
<evidence type="ECO:0000256" key="1">
    <source>
        <dbReference type="PROSITE-ProRule" id="PRU00529"/>
    </source>
</evidence>
<name>A0A520KG97_9CREN</name>
<proteinExistence type="predicted"/>
<dbReference type="SMART" id="SM00981">
    <property type="entry name" value="THUMP"/>
    <property type="match status" value="1"/>
</dbReference>
<dbReference type="EMBL" id="RXIH01000014">
    <property type="protein sequence ID" value="RZN56949.1"/>
    <property type="molecule type" value="Genomic_DNA"/>
</dbReference>
<dbReference type="Proteomes" id="UP000317265">
    <property type="component" value="Unassembled WGS sequence"/>
</dbReference>
<reference evidence="4 6" key="1">
    <citation type="journal article" date="2019" name="Nat. Microbiol.">
        <title>Expanding anaerobic alkane metabolism in the domain of Archaea.</title>
        <authorList>
            <person name="Wang Y."/>
            <person name="Wegener G."/>
            <person name="Hou J."/>
            <person name="Wang F."/>
            <person name="Xiao X."/>
        </authorList>
    </citation>
    <scope>NUCLEOTIDE SEQUENCE [LARGE SCALE GENOMIC DNA]</scope>
    <source>
        <strain evidence="4">WYZ-LMO11</strain>
    </source>
</reference>
<keyword evidence="1" id="KW-0694">RNA-binding</keyword>
<gene>
    <name evidence="4" type="ORF">DSO09_02580</name>
    <name evidence="3" type="ORF">EF809_01745</name>
</gene>
<dbReference type="GO" id="GO:0003723">
    <property type="term" value="F:RNA binding"/>
    <property type="evidence" value="ECO:0007669"/>
    <property type="project" value="UniProtKB-UniRule"/>
</dbReference>
<sequence>MHFLNCITHSIKIKKINIRYHNYYNTKILKNYYDLKKNVGIVIITVPHNKESSAKIEILDCILPRDYEAEFLESGYRGLLILKSKINSDEIVDILKECPTAYVYRVIPVDMIVESNISSILKAIIELIKGRTGRIKIECHRRGKVISSAHELKVIIGEKLKELGYKIDFRNPDFLLFINVIGEKTAITFGSPNRIIKKLSLNSLGNI</sequence>
<organism evidence="3 5">
    <name type="scientific">Thermoproteota archaeon</name>
    <dbReference type="NCBI Taxonomy" id="2056631"/>
    <lineage>
        <taxon>Archaea</taxon>
        <taxon>Thermoproteota</taxon>
    </lineage>
</organism>
<dbReference type="Pfam" id="PF02926">
    <property type="entry name" value="THUMP"/>
    <property type="match status" value="1"/>
</dbReference>
<dbReference type="GO" id="GO:0008033">
    <property type="term" value="P:tRNA processing"/>
    <property type="evidence" value="ECO:0007669"/>
    <property type="project" value="UniProtKB-ARBA"/>
</dbReference>
<feature type="domain" description="THUMP" evidence="2">
    <location>
        <begin position="89"/>
        <end position="191"/>
    </location>
</feature>
<dbReference type="EMBL" id="QNVI01000031">
    <property type="protein sequence ID" value="TDA39229.1"/>
    <property type="molecule type" value="Genomic_DNA"/>
</dbReference>
<dbReference type="Proteomes" id="UP000316080">
    <property type="component" value="Unassembled WGS sequence"/>
</dbReference>
<evidence type="ECO:0000313" key="6">
    <source>
        <dbReference type="Proteomes" id="UP000317265"/>
    </source>
</evidence>
<dbReference type="AlphaFoldDB" id="A0A520KG97"/>
<comment type="caution">
    <text evidence="3">The sequence shown here is derived from an EMBL/GenBank/DDBJ whole genome shotgun (WGS) entry which is preliminary data.</text>
</comment>
<evidence type="ECO:0000313" key="5">
    <source>
        <dbReference type="Proteomes" id="UP000316080"/>
    </source>
</evidence>
<evidence type="ECO:0000313" key="4">
    <source>
        <dbReference type="EMBL" id="TDA39229.1"/>
    </source>
</evidence>
<dbReference type="SUPFAM" id="SSF143437">
    <property type="entry name" value="THUMP domain-like"/>
    <property type="match status" value="1"/>
</dbReference>
<protein>
    <recommendedName>
        <fullName evidence="2">THUMP domain-containing protein</fullName>
    </recommendedName>
</protein>
<dbReference type="InterPro" id="IPR004114">
    <property type="entry name" value="THUMP_dom"/>
</dbReference>
<dbReference type="PROSITE" id="PS51165">
    <property type="entry name" value="THUMP"/>
    <property type="match status" value="1"/>
</dbReference>